<evidence type="ECO:0000313" key="1">
    <source>
        <dbReference type="EMBL" id="TCO69504.1"/>
    </source>
</evidence>
<dbReference type="RefSeq" id="WP_132247498.1">
    <property type="nucleotide sequence ID" value="NZ_SLWV01000031.1"/>
</dbReference>
<name>A0A4R2K9S8_9FIRM</name>
<keyword evidence="2" id="KW-1185">Reference proteome</keyword>
<dbReference type="Proteomes" id="UP000294919">
    <property type="component" value="Unassembled WGS sequence"/>
</dbReference>
<sequence length="148" mass="17056">MAVEDGFNLKELDSFQKKLLQKAQKEFPRETYQFLRKAGTKGRTCVARKARKLVKKDTGNYQKGWKRGKAYKRRGEGSYEVQIRNSAPHAHLIEYGHVQVSGGKKGKGGKEVGYTHGKHVLEKGIKEFESQYFDMLENWLDEMMEKGL</sequence>
<reference evidence="1 2" key="1">
    <citation type="submission" date="2019-03" db="EMBL/GenBank/DDBJ databases">
        <title>Genomic Encyclopedia of Type Strains, Phase IV (KMG-IV): sequencing the most valuable type-strain genomes for metagenomic binning, comparative biology and taxonomic classification.</title>
        <authorList>
            <person name="Goeker M."/>
        </authorList>
    </citation>
    <scope>NUCLEOTIDE SEQUENCE [LARGE SCALE GENOMIC DNA]</scope>
    <source>
        <strain evidence="1 2">DSM 102940</strain>
    </source>
</reference>
<proteinExistence type="predicted"/>
<protein>
    <submittedName>
        <fullName evidence="1">Bacteriophage HK97-gp10 putative tail-component</fullName>
    </submittedName>
</protein>
<evidence type="ECO:0000313" key="2">
    <source>
        <dbReference type="Proteomes" id="UP000294919"/>
    </source>
</evidence>
<dbReference type="AlphaFoldDB" id="A0A4R2K9S8"/>
<dbReference type="OrthoDB" id="1630761at2"/>
<dbReference type="InterPro" id="IPR010064">
    <property type="entry name" value="HK97-gp10_tail"/>
</dbReference>
<accession>A0A4R2K9S8</accession>
<gene>
    <name evidence="1" type="ORF">EV214_13128</name>
</gene>
<dbReference type="Pfam" id="PF04883">
    <property type="entry name" value="HK97-gp10_like"/>
    <property type="match status" value="1"/>
</dbReference>
<organism evidence="1 2">
    <name type="scientific">Marinisporobacter balticus</name>
    <dbReference type="NCBI Taxonomy" id="2018667"/>
    <lineage>
        <taxon>Bacteria</taxon>
        <taxon>Bacillati</taxon>
        <taxon>Bacillota</taxon>
        <taxon>Clostridia</taxon>
        <taxon>Peptostreptococcales</taxon>
        <taxon>Thermotaleaceae</taxon>
        <taxon>Marinisporobacter</taxon>
    </lineage>
</organism>
<dbReference type="EMBL" id="SLWV01000031">
    <property type="protein sequence ID" value="TCO69504.1"/>
    <property type="molecule type" value="Genomic_DNA"/>
</dbReference>
<comment type="caution">
    <text evidence="1">The sequence shown here is derived from an EMBL/GenBank/DDBJ whole genome shotgun (WGS) entry which is preliminary data.</text>
</comment>